<evidence type="ECO:0000259" key="9">
    <source>
        <dbReference type="Pfam" id="PF07715"/>
    </source>
</evidence>
<evidence type="ECO:0000256" key="8">
    <source>
        <dbReference type="SAM" id="SignalP"/>
    </source>
</evidence>
<evidence type="ECO:0000256" key="3">
    <source>
        <dbReference type="ARBA" id="ARBA00022452"/>
    </source>
</evidence>
<keyword evidence="6 7" id="KW-0998">Cell outer membrane</keyword>
<name>A0A840EMJ4_9FLAO</name>
<reference evidence="10 11" key="1">
    <citation type="submission" date="2020-08" db="EMBL/GenBank/DDBJ databases">
        <title>Genomic Encyclopedia of Type Strains, Phase IV (KMG-IV): sequencing the most valuable type-strain genomes for metagenomic binning, comparative biology and taxonomic classification.</title>
        <authorList>
            <person name="Goeker M."/>
        </authorList>
    </citation>
    <scope>NUCLEOTIDE SEQUENCE [LARGE SCALE GENOMIC DNA]</scope>
    <source>
        <strain evidence="10 11">DSM 29568</strain>
    </source>
</reference>
<dbReference type="PROSITE" id="PS52016">
    <property type="entry name" value="TONB_DEPENDENT_REC_3"/>
    <property type="match status" value="1"/>
</dbReference>
<dbReference type="SUPFAM" id="SSF56935">
    <property type="entry name" value="Porins"/>
    <property type="match status" value="1"/>
</dbReference>
<keyword evidence="5 7" id="KW-0472">Membrane</keyword>
<dbReference type="SUPFAM" id="SSF49464">
    <property type="entry name" value="Carboxypeptidase regulatory domain-like"/>
    <property type="match status" value="1"/>
</dbReference>
<feature type="chain" id="PRO_5032486174" description="TonB-dependent receptor plug domain-containing protein" evidence="8">
    <location>
        <begin position="22"/>
        <end position="825"/>
    </location>
</feature>
<dbReference type="InterPro" id="IPR036942">
    <property type="entry name" value="Beta-barrel_TonB_sf"/>
</dbReference>
<evidence type="ECO:0000313" key="11">
    <source>
        <dbReference type="Proteomes" id="UP000553034"/>
    </source>
</evidence>
<dbReference type="RefSeq" id="WP_183477954.1">
    <property type="nucleotide sequence ID" value="NZ_JACIFO010000007.1"/>
</dbReference>
<dbReference type="AlphaFoldDB" id="A0A840EMJ4"/>
<keyword evidence="3 7" id="KW-1134">Transmembrane beta strand</keyword>
<evidence type="ECO:0000256" key="6">
    <source>
        <dbReference type="ARBA" id="ARBA00023237"/>
    </source>
</evidence>
<accession>A0A840EMJ4</accession>
<comment type="caution">
    <text evidence="10">The sequence shown here is derived from an EMBL/GenBank/DDBJ whole genome shotgun (WGS) entry which is preliminary data.</text>
</comment>
<evidence type="ECO:0000256" key="5">
    <source>
        <dbReference type="ARBA" id="ARBA00023136"/>
    </source>
</evidence>
<dbReference type="Pfam" id="PF13715">
    <property type="entry name" value="CarbopepD_reg_2"/>
    <property type="match status" value="1"/>
</dbReference>
<keyword evidence="8" id="KW-0732">Signal</keyword>
<evidence type="ECO:0000256" key="2">
    <source>
        <dbReference type="ARBA" id="ARBA00022448"/>
    </source>
</evidence>
<dbReference type="InterPro" id="IPR008969">
    <property type="entry name" value="CarboxyPept-like_regulatory"/>
</dbReference>
<dbReference type="Gene3D" id="2.40.170.20">
    <property type="entry name" value="TonB-dependent receptor, beta-barrel domain"/>
    <property type="match status" value="1"/>
</dbReference>
<proteinExistence type="inferred from homology"/>
<dbReference type="Gene3D" id="2.170.130.10">
    <property type="entry name" value="TonB-dependent receptor, plug domain"/>
    <property type="match status" value="1"/>
</dbReference>
<dbReference type="InterPro" id="IPR012910">
    <property type="entry name" value="Plug_dom"/>
</dbReference>
<keyword evidence="2 7" id="KW-0813">Transport</keyword>
<dbReference type="Pfam" id="PF07715">
    <property type="entry name" value="Plug"/>
    <property type="match status" value="1"/>
</dbReference>
<evidence type="ECO:0000256" key="4">
    <source>
        <dbReference type="ARBA" id="ARBA00022692"/>
    </source>
</evidence>
<dbReference type="GO" id="GO:0009279">
    <property type="term" value="C:cell outer membrane"/>
    <property type="evidence" value="ECO:0007669"/>
    <property type="project" value="UniProtKB-SubCell"/>
</dbReference>
<feature type="domain" description="TonB-dependent receptor plug" evidence="9">
    <location>
        <begin position="118"/>
        <end position="215"/>
    </location>
</feature>
<evidence type="ECO:0000313" key="10">
    <source>
        <dbReference type="EMBL" id="MBB4119609.1"/>
    </source>
</evidence>
<dbReference type="Proteomes" id="UP000553034">
    <property type="component" value="Unassembled WGS sequence"/>
</dbReference>
<dbReference type="InterPro" id="IPR039426">
    <property type="entry name" value="TonB-dep_rcpt-like"/>
</dbReference>
<keyword evidence="11" id="KW-1185">Reference proteome</keyword>
<organism evidence="10 11">
    <name type="scientific">Mesonia hippocampi</name>
    <dbReference type="NCBI Taxonomy" id="1628250"/>
    <lineage>
        <taxon>Bacteria</taxon>
        <taxon>Pseudomonadati</taxon>
        <taxon>Bacteroidota</taxon>
        <taxon>Flavobacteriia</taxon>
        <taxon>Flavobacteriales</taxon>
        <taxon>Flavobacteriaceae</taxon>
        <taxon>Mesonia</taxon>
    </lineage>
</organism>
<comment type="subcellular location">
    <subcellularLocation>
        <location evidence="1 7">Cell outer membrane</location>
        <topology evidence="1 7">Multi-pass membrane protein</topology>
    </subcellularLocation>
</comment>
<evidence type="ECO:0000256" key="7">
    <source>
        <dbReference type="PROSITE-ProRule" id="PRU01360"/>
    </source>
</evidence>
<sequence length="825" mass="93790">MKNIYLLGVLLLLTSISLAQQATIKGIILDENNTPIPGVNISFSSTKGTQSNTNGFYQLTIPANKKITIHYSYVGFKKVSLNLALTNKETYEFNPILKTDIEQIGQVILTGSRNKEVQGITNINPEVIRKIPGANAGVENLLKTLPGVSSNNELSTQYNVRGGNFDENLVYVNEIEVYRPFLIRSGQQEGLSFVNANMVRNVDFSAGGFQAKYGDKLSSVLAIDYRRPVDFAAQLEASLLGGSATIEGTSKNKKLAGILGVRYRDNSLFVNAKETETNFKPRFADAQTYITYQVSDKFELGFLGNIALNKYDYEPVTRKTNFGTLQNPKSLFIYYEGQEKDQYETYFGALKASYKISDNYTAKVIASVYNTQEQEYYDILGEYLLSDNVNTDIGGDGLGDAEYYTGVGSQLSHARNDLDALIANIEHKGSYALQQHQFDYGVKYTHENIKDRIREYEVIDSAGFSIRPLLPDYHNNQPYEAYNAPLEPYHSVRAKNNTNINRLQAYLQWSYKTQLDHHDLWLNAGVRSHTWAITGDNIPDGKTQTVISPRAQIALKPAWKTDMLFRLSGGLYYQPPFYRELRDVNGLVQPNLKAQQSIHFVAGNDYSFKLSDRPFKLTSEIYYKKLNDVNPYTVENVRIRYTAANIAKAYAYGLDMRLYGEFVPGTESWLSLGVLKTEENHLDKGYIARPTDQRLKVGLMFQDYVPKIPSLKVYLNLVYNTGLPGGSPSYADPYDYQTRLRDYRRADIGFSYDIVDSERQDKTFPKNHWLSIFKHLSIGMEIFNIFDNQNSITNTFVRDVYNKQMYSVPNYLSPRVFNVRLSMRF</sequence>
<comment type="similarity">
    <text evidence="7">Belongs to the TonB-dependent receptor family.</text>
</comment>
<feature type="signal peptide" evidence="8">
    <location>
        <begin position="1"/>
        <end position="21"/>
    </location>
</feature>
<gene>
    <name evidence="10" type="ORF">GGR32_001911</name>
</gene>
<keyword evidence="4 7" id="KW-0812">Transmembrane</keyword>
<dbReference type="EMBL" id="JACIFO010000007">
    <property type="protein sequence ID" value="MBB4119609.1"/>
    <property type="molecule type" value="Genomic_DNA"/>
</dbReference>
<evidence type="ECO:0000256" key="1">
    <source>
        <dbReference type="ARBA" id="ARBA00004571"/>
    </source>
</evidence>
<dbReference type="InterPro" id="IPR037066">
    <property type="entry name" value="Plug_dom_sf"/>
</dbReference>
<dbReference type="Gene3D" id="2.60.40.1120">
    <property type="entry name" value="Carboxypeptidase-like, regulatory domain"/>
    <property type="match status" value="1"/>
</dbReference>
<protein>
    <recommendedName>
        <fullName evidence="9">TonB-dependent receptor plug domain-containing protein</fullName>
    </recommendedName>
</protein>